<feature type="transmembrane region" description="Helical" evidence="7">
    <location>
        <begin position="64"/>
        <end position="85"/>
    </location>
</feature>
<evidence type="ECO:0000256" key="1">
    <source>
        <dbReference type="ARBA" id="ARBA00004141"/>
    </source>
</evidence>
<evidence type="ECO:0000256" key="3">
    <source>
        <dbReference type="ARBA" id="ARBA00022448"/>
    </source>
</evidence>
<feature type="transmembrane region" description="Helical" evidence="7">
    <location>
        <begin position="6"/>
        <end position="22"/>
    </location>
</feature>
<keyword evidence="7" id="KW-0520">NAD</keyword>
<accession>A0ABN1Q633</accession>
<comment type="function">
    <text evidence="7">NDH-1 shuttles electrons from NADH, via FMN and iron-sulfur (Fe-S) centers, to quinones in the respiratory chain. The immediate electron acceptor for the enzyme in this species is believed to be a menaquinone. Couples the redox reaction to proton translocation (for every two electrons transferred, four hydrogen ions are translocated across the cytoplasmic membrane), and thus conserves the redox energy in a proton gradient.</text>
</comment>
<dbReference type="NCBIfam" id="NF004323">
    <property type="entry name" value="PRK05715.1-5"/>
    <property type="match status" value="1"/>
</dbReference>
<feature type="compositionally biased region" description="Basic and acidic residues" evidence="8">
    <location>
        <begin position="211"/>
        <end position="228"/>
    </location>
</feature>
<evidence type="ECO:0000256" key="2">
    <source>
        <dbReference type="ARBA" id="ARBA00010519"/>
    </source>
</evidence>
<comment type="catalytic activity">
    <reaction evidence="7">
        <text>a quinone + NADH + 5 H(+)(in) = a quinol + NAD(+) + 4 H(+)(out)</text>
        <dbReference type="Rhea" id="RHEA:57888"/>
        <dbReference type="ChEBI" id="CHEBI:15378"/>
        <dbReference type="ChEBI" id="CHEBI:24646"/>
        <dbReference type="ChEBI" id="CHEBI:57540"/>
        <dbReference type="ChEBI" id="CHEBI:57945"/>
        <dbReference type="ChEBI" id="CHEBI:132124"/>
    </reaction>
</comment>
<dbReference type="Gene3D" id="1.10.287.3510">
    <property type="match status" value="1"/>
</dbReference>
<dbReference type="InterPro" id="IPR001133">
    <property type="entry name" value="NADH_UbQ_OxRdtase_chain4L/K"/>
</dbReference>
<keyword evidence="7" id="KW-1278">Translocase</keyword>
<dbReference type="Proteomes" id="UP001501578">
    <property type="component" value="Unassembled WGS sequence"/>
</dbReference>
<keyword evidence="3 7" id="KW-0813">Transport</keyword>
<dbReference type="Pfam" id="PF00420">
    <property type="entry name" value="Oxidored_q2"/>
    <property type="match status" value="1"/>
</dbReference>
<evidence type="ECO:0000256" key="5">
    <source>
        <dbReference type="ARBA" id="ARBA00022989"/>
    </source>
</evidence>
<comment type="similarity">
    <text evidence="2 7">Belongs to the complex I subunit 4L family.</text>
</comment>
<dbReference type="EC" id="7.1.1.-" evidence="7"/>
<evidence type="ECO:0000256" key="7">
    <source>
        <dbReference type="HAMAP-Rule" id="MF_01456"/>
    </source>
</evidence>
<comment type="subcellular location">
    <subcellularLocation>
        <location evidence="7">Cell membrane</location>
        <topology evidence="7">Multi-pass membrane protein</topology>
    </subcellularLocation>
    <subcellularLocation>
        <location evidence="1">Membrane</location>
        <topology evidence="1">Multi-pass membrane protein</topology>
    </subcellularLocation>
</comment>
<dbReference type="EMBL" id="BAAAHQ010000024">
    <property type="protein sequence ID" value="GAA0938036.1"/>
    <property type="molecule type" value="Genomic_DNA"/>
</dbReference>
<keyword evidence="4 7" id="KW-0812">Transmembrane</keyword>
<feature type="region of interest" description="Disordered" evidence="8">
    <location>
        <begin position="103"/>
        <end position="251"/>
    </location>
</feature>
<proteinExistence type="inferred from homology"/>
<dbReference type="NCBIfam" id="NF004320">
    <property type="entry name" value="PRK05715.1-2"/>
    <property type="match status" value="1"/>
</dbReference>
<keyword evidence="10" id="KW-1185">Reference proteome</keyword>
<organism evidence="9 10">
    <name type="scientific">Nonomuraea longicatena</name>
    <dbReference type="NCBI Taxonomy" id="83682"/>
    <lineage>
        <taxon>Bacteria</taxon>
        <taxon>Bacillati</taxon>
        <taxon>Actinomycetota</taxon>
        <taxon>Actinomycetes</taxon>
        <taxon>Streptosporangiales</taxon>
        <taxon>Streptosporangiaceae</taxon>
        <taxon>Nonomuraea</taxon>
    </lineage>
</organism>
<keyword evidence="6 7" id="KW-0472">Membrane</keyword>
<dbReference type="RefSeq" id="WP_425564021.1">
    <property type="nucleotide sequence ID" value="NZ_BAAAHQ010000024.1"/>
</dbReference>
<name>A0ABN1Q633_9ACTN</name>
<feature type="compositionally biased region" description="Basic and acidic residues" evidence="8">
    <location>
        <begin position="237"/>
        <end position="251"/>
    </location>
</feature>
<evidence type="ECO:0000256" key="4">
    <source>
        <dbReference type="ARBA" id="ARBA00022692"/>
    </source>
</evidence>
<dbReference type="HAMAP" id="MF_01456">
    <property type="entry name" value="NDH1_NuoK"/>
    <property type="match status" value="1"/>
</dbReference>
<dbReference type="PANTHER" id="PTHR11434:SF16">
    <property type="entry name" value="NADH-UBIQUINONE OXIDOREDUCTASE CHAIN 4L"/>
    <property type="match status" value="1"/>
</dbReference>
<evidence type="ECO:0000313" key="10">
    <source>
        <dbReference type="Proteomes" id="UP001501578"/>
    </source>
</evidence>
<comment type="caution">
    <text evidence="9">The sequence shown here is derived from an EMBL/GenBank/DDBJ whole genome shotgun (WGS) entry which is preliminary data.</text>
</comment>
<sequence>MHIVYPAIVSALLFSIGVYGVLARRNTILVLMSVELMLNAVNINLVAFDVWLGDRLHSGQVLTLFVIVIAAAEVGLGLAIVLALFRNRQTVDIDHLRTLAEPNDHAPVDGALTPARVGVGSSAGGTARAHSGQYGPTGGEKGAPPVETGRSGTDLDDRAGRGQGPADQTAAGTPRGEVAAAGTLKGEVAAAGPKGEVAAIGASEGEADDAPEGRQAKDAGPEPGKDASEGGTGRASGEGRPENTDRRGGTA</sequence>
<evidence type="ECO:0000256" key="8">
    <source>
        <dbReference type="SAM" id="MobiDB-lite"/>
    </source>
</evidence>
<keyword evidence="7" id="KW-0874">Quinone</keyword>
<reference evidence="10" key="1">
    <citation type="journal article" date="2019" name="Int. J. Syst. Evol. Microbiol.">
        <title>The Global Catalogue of Microorganisms (GCM) 10K type strain sequencing project: providing services to taxonomists for standard genome sequencing and annotation.</title>
        <authorList>
            <consortium name="The Broad Institute Genomics Platform"/>
            <consortium name="The Broad Institute Genome Sequencing Center for Infectious Disease"/>
            <person name="Wu L."/>
            <person name="Ma J."/>
        </authorList>
    </citation>
    <scope>NUCLEOTIDE SEQUENCE [LARGE SCALE GENOMIC DNA]</scope>
    <source>
        <strain evidence="10">JCM 11136</strain>
    </source>
</reference>
<dbReference type="PANTHER" id="PTHR11434">
    <property type="entry name" value="NADH-UBIQUINONE OXIDOREDUCTASE SUBUNIT ND4L"/>
    <property type="match status" value="1"/>
</dbReference>
<dbReference type="InterPro" id="IPR039428">
    <property type="entry name" value="NUOK/Mnh_C1-like"/>
</dbReference>
<evidence type="ECO:0000313" key="9">
    <source>
        <dbReference type="EMBL" id="GAA0938036.1"/>
    </source>
</evidence>
<keyword evidence="5 7" id="KW-1133">Transmembrane helix</keyword>
<comment type="subunit">
    <text evidence="7">NDH-1 is composed of 14 different subunits. Subunits NuoA, H, J, K, L, M, N constitute the membrane sector of the complex.</text>
</comment>
<keyword evidence="7" id="KW-1003">Cell membrane</keyword>
<feature type="transmembrane region" description="Helical" evidence="7">
    <location>
        <begin position="29"/>
        <end position="52"/>
    </location>
</feature>
<evidence type="ECO:0000256" key="6">
    <source>
        <dbReference type="ARBA" id="ARBA00023136"/>
    </source>
</evidence>
<gene>
    <name evidence="7" type="primary">nuoK</name>
    <name evidence="9" type="ORF">GCM10009560_47750</name>
</gene>
<protein>
    <recommendedName>
        <fullName evidence="7">NADH-quinone oxidoreductase subunit K</fullName>
        <ecNumber evidence="7">7.1.1.-</ecNumber>
    </recommendedName>
    <alternativeName>
        <fullName evidence="7">NADH dehydrogenase I subunit K</fullName>
    </alternativeName>
    <alternativeName>
        <fullName evidence="7">NDH-1 subunit K</fullName>
    </alternativeName>
</protein>